<feature type="compositionally biased region" description="Basic and acidic residues" evidence="1">
    <location>
        <begin position="152"/>
        <end position="166"/>
    </location>
</feature>
<gene>
    <name evidence="3" type="ORF">CSOL1703_00015313</name>
</gene>
<dbReference type="InterPro" id="IPR053043">
    <property type="entry name" value="Ras-cAMP_regulatory"/>
</dbReference>
<protein>
    <recommendedName>
        <fullName evidence="2">DUF3295 domain-containing protein</fullName>
    </recommendedName>
</protein>
<dbReference type="PANTHER" id="PTHR28014:SF1">
    <property type="entry name" value="NEGATIVE REGULATOR OF RAS-CAMP PATHWAY"/>
    <property type="match status" value="1"/>
</dbReference>
<evidence type="ECO:0000313" key="4">
    <source>
        <dbReference type="Proteomes" id="UP000775872"/>
    </source>
</evidence>
<dbReference type="InterPro" id="IPR021711">
    <property type="entry name" value="DUF3295"/>
</dbReference>
<feature type="compositionally biased region" description="Polar residues" evidence="1">
    <location>
        <begin position="25"/>
        <end position="43"/>
    </location>
</feature>
<dbReference type="GO" id="GO:0005737">
    <property type="term" value="C:cytoplasm"/>
    <property type="evidence" value="ECO:0007669"/>
    <property type="project" value="TreeGrafter"/>
</dbReference>
<feature type="region of interest" description="Disordered" evidence="1">
    <location>
        <begin position="190"/>
        <end position="271"/>
    </location>
</feature>
<dbReference type="PANTHER" id="PTHR28014">
    <property type="entry name" value="NEGATIVE REGULATOR OF RAS-CAMP PATHWAY"/>
    <property type="match status" value="1"/>
</dbReference>
<dbReference type="GO" id="GO:0031930">
    <property type="term" value="P:mitochondria-nucleus signaling pathway"/>
    <property type="evidence" value="ECO:0007669"/>
    <property type="project" value="TreeGrafter"/>
</dbReference>
<name>A0A9N9ZD95_9HYPO</name>
<reference evidence="3" key="1">
    <citation type="submission" date="2021-10" db="EMBL/GenBank/DDBJ databases">
        <authorList>
            <person name="Piombo E."/>
        </authorList>
    </citation>
    <scope>NUCLEOTIDE SEQUENCE</scope>
</reference>
<feature type="domain" description="DUF3295" evidence="2">
    <location>
        <begin position="83"/>
        <end position="352"/>
    </location>
</feature>
<dbReference type="GO" id="GO:0000122">
    <property type="term" value="P:negative regulation of transcription by RNA polymerase II"/>
    <property type="evidence" value="ECO:0007669"/>
    <property type="project" value="TreeGrafter"/>
</dbReference>
<organism evidence="3 4">
    <name type="scientific">Clonostachys solani</name>
    <dbReference type="NCBI Taxonomy" id="160281"/>
    <lineage>
        <taxon>Eukaryota</taxon>
        <taxon>Fungi</taxon>
        <taxon>Dikarya</taxon>
        <taxon>Ascomycota</taxon>
        <taxon>Pezizomycotina</taxon>
        <taxon>Sordariomycetes</taxon>
        <taxon>Hypocreomycetidae</taxon>
        <taxon>Hypocreales</taxon>
        <taxon>Bionectriaceae</taxon>
        <taxon>Clonostachys</taxon>
    </lineage>
</organism>
<proteinExistence type="predicted"/>
<evidence type="ECO:0000259" key="2">
    <source>
        <dbReference type="Pfam" id="PF11702"/>
    </source>
</evidence>
<comment type="caution">
    <text evidence="3">The sequence shown here is derived from an EMBL/GenBank/DDBJ whole genome shotgun (WGS) entry which is preliminary data.</text>
</comment>
<dbReference type="Pfam" id="PF11702">
    <property type="entry name" value="DUF3295"/>
    <property type="match status" value="1"/>
</dbReference>
<feature type="compositionally biased region" description="Polar residues" evidence="1">
    <location>
        <begin position="192"/>
        <end position="212"/>
    </location>
</feature>
<dbReference type="EMBL" id="CABFOC020000046">
    <property type="protein sequence ID" value="CAH0054120.1"/>
    <property type="molecule type" value="Genomic_DNA"/>
</dbReference>
<sequence>MGTSAETQHQTRKPKAQPDKDLGSSKGQAKNYPNSQAGTSNSMAVPIDIGGAATQSSQRRKPLGAPYPSNQQSQSPVACKPSTAGSLKGVPLPRTPNRSTTRKKQASFSNHIIIHNVNPDNAIDSDSKGDYIDESAIDDEDDSSDWEDSIEDSGKSNVDDKYFQRVDSKVNLTSRKSLITLMLTQTEDRTKGLSNHASQSTSAIPQSRNRNGPSSAASPNDSDDAPLMMKDNSQSPKKPTPEIPESSAQPIPIPTAARGNGQGALSPRTTRRNMLGTELTESLRRHLLWERSQKSSTANAVLKRRHTSHDVANLNQFSEKSCKKKTEDVNASSWNQYFVIQEIFDGYHSKGW</sequence>
<dbReference type="OrthoDB" id="5054775at2759"/>
<evidence type="ECO:0000313" key="3">
    <source>
        <dbReference type="EMBL" id="CAH0054120.1"/>
    </source>
</evidence>
<dbReference type="AlphaFoldDB" id="A0A9N9ZD95"/>
<evidence type="ECO:0000256" key="1">
    <source>
        <dbReference type="SAM" id="MobiDB-lite"/>
    </source>
</evidence>
<dbReference type="Proteomes" id="UP000775872">
    <property type="component" value="Unassembled WGS sequence"/>
</dbReference>
<accession>A0A9N9ZD95</accession>
<keyword evidence="4" id="KW-1185">Reference proteome</keyword>
<dbReference type="GO" id="GO:0006808">
    <property type="term" value="P:regulation of nitrogen utilization"/>
    <property type="evidence" value="ECO:0007669"/>
    <property type="project" value="TreeGrafter"/>
</dbReference>
<feature type="region of interest" description="Disordered" evidence="1">
    <location>
        <begin position="1"/>
        <end position="166"/>
    </location>
</feature>
<feature type="compositionally biased region" description="Acidic residues" evidence="1">
    <location>
        <begin position="132"/>
        <end position="151"/>
    </location>
</feature>